<reference evidence="1 2" key="2">
    <citation type="submission" date="2018-11" db="EMBL/GenBank/DDBJ databases">
        <authorList>
            <consortium name="Pathogen Informatics"/>
        </authorList>
    </citation>
    <scope>NUCLEOTIDE SEQUENCE [LARGE SCALE GENOMIC DNA]</scope>
    <source>
        <strain evidence="1 2">NST_G2</strain>
    </source>
</reference>
<dbReference type="STRING" id="70667.A0A183T8U5"/>
<dbReference type="OrthoDB" id="6283535at2759"/>
<sequence length="198" mass="22852">MLDILSFMNNMVQHCPMSLVSARLNELKLKLQGRDVLITNMEAYERAFEAKLILWEKRLYKGDFVHFPHLAQCDTALVDTIECISVLSTLRNEFSSRFTDLRSHSQESKIVSTPFDFPYDDAPSDVQLELIELQASDTLLSKFTSCTTLIDFYRQLPHAQFPMLYARAKRVIAMFDSTYSCELLVSKREFVRKSCALS</sequence>
<protein>
    <submittedName>
        <fullName evidence="3">DHC_N1 domain-containing protein</fullName>
    </submittedName>
</protein>
<proteinExistence type="predicted"/>
<dbReference type="Proteomes" id="UP000275846">
    <property type="component" value="Unassembled WGS sequence"/>
</dbReference>
<dbReference type="WBParaSite" id="SSLN_0001339101-mRNA-1">
    <property type="protein sequence ID" value="SSLN_0001339101-mRNA-1"/>
    <property type="gene ID" value="SSLN_0001339101"/>
</dbReference>
<dbReference type="PANTHER" id="PTHR45913:SF5">
    <property type="entry name" value="GENERAL TRANSCRIPTION FACTOR II-I REPEAT DOMAIN-CONTAINING PROTEIN 2A-LIKE PROTEIN"/>
    <property type="match status" value="1"/>
</dbReference>
<gene>
    <name evidence="1" type="ORF">SSLN_LOCUS12896</name>
</gene>
<dbReference type="AlphaFoldDB" id="A0A183T8U5"/>
<accession>A0A183T8U5</accession>
<evidence type="ECO:0000313" key="2">
    <source>
        <dbReference type="Proteomes" id="UP000275846"/>
    </source>
</evidence>
<evidence type="ECO:0000313" key="3">
    <source>
        <dbReference type="WBParaSite" id="SSLN_0001339101-mRNA-1"/>
    </source>
</evidence>
<dbReference type="EMBL" id="UYSU01037622">
    <property type="protein sequence ID" value="VDL99281.1"/>
    <property type="molecule type" value="Genomic_DNA"/>
</dbReference>
<reference evidence="3" key="1">
    <citation type="submission" date="2016-06" db="UniProtKB">
        <authorList>
            <consortium name="WormBaseParasite"/>
        </authorList>
    </citation>
    <scope>IDENTIFICATION</scope>
</reference>
<evidence type="ECO:0000313" key="1">
    <source>
        <dbReference type="EMBL" id="VDL99281.1"/>
    </source>
</evidence>
<name>A0A183T8U5_SCHSO</name>
<dbReference type="PANTHER" id="PTHR45913">
    <property type="entry name" value="EPM2A-INTERACTING PROTEIN 1"/>
    <property type="match status" value="1"/>
</dbReference>
<organism evidence="3">
    <name type="scientific">Schistocephalus solidus</name>
    <name type="common">Tapeworm</name>
    <dbReference type="NCBI Taxonomy" id="70667"/>
    <lineage>
        <taxon>Eukaryota</taxon>
        <taxon>Metazoa</taxon>
        <taxon>Spiralia</taxon>
        <taxon>Lophotrochozoa</taxon>
        <taxon>Platyhelminthes</taxon>
        <taxon>Cestoda</taxon>
        <taxon>Eucestoda</taxon>
        <taxon>Diphyllobothriidea</taxon>
        <taxon>Diphyllobothriidae</taxon>
        <taxon>Schistocephalus</taxon>
    </lineage>
</organism>
<keyword evidence="2" id="KW-1185">Reference proteome</keyword>